<comment type="caution">
    <text evidence="6">The sequence shown here is derived from an EMBL/GenBank/DDBJ whole genome shotgun (WGS) entry which is preliminary data.</text>
</comment>
<dbReference type="Proteomes" id="UP000366065">
    <property type="component" value="Unassembled WGS sequence"/>
</dbReference>
<evidence type="ECO:0000313" key="6">
    <source>
        <dbReference type="EMBL" id="VVE49815.1"/>
    </source>
</evidence>
<dbReference type="PANTHER" id="PTHR30537">
    <property type="entry name" value="HTH-TYPE TRANSCRIPTIONAL REGULATOR"/>
    <property type="match status" value="1"/>
</dbReference>
<sequence length="293" mass="32445">MESLGALDIFVRVGESRSFTAVGQQLGISASAVSKAIARLEDKLGTRLFHRSTRTVTLTPEGITFLARCRRILGELEQAQEELAQSQRLPRGKLRVSLPSVGLLFMPQVAQFNRQYPDIELEIDVTDRLVDVIEEGFDAVIRTGVPKDSRLTARTLGTYRRIMVGSPDYLKARGVPTSPEDLSHHRCLLYRYPSSGKVDVWPLGELGERCFPDLPDSMIANTLEPLLVFAVSGLGIACLPDIAIRHQVETGALVPVLDAFNNDSTTLRVLWPASKHPSPKLRVFVDFLTDNLI</sequence>
<evidence type="ECO:0000256" key="1">
    <source>
        <dbReference type="ARBA" id="ARBA00009437"/>
    </source>
</evidence>
<gene>
    <name evidence="6" type="ORF">PCA20602_04630</name>
</gene>
<dbReference type="PROSITE" id="PS50931">
    <property type="entry name" value="HTH_LYSR"/>
    <property type="match status" value="1"/>
</dbReference>
<name>A0ABY6WDF0_9BURK</name>
<accession>A0ABY6WDF0</accession>
<dbReference type="PANTHER" id="PTHR30537:SF72">
    <property type="entry name" value="LYSR FAMILY TRANSCRIPTIONAL REGULATOR"/>
    <property type="match status" value="1"/>
</dbReference>
<keyword evidence="2" id="KW-0805">Transcription regulation</keyword>
<dbReference type="Pfam" id="PF00126">
    <property type="entry name" value="HTH_1"/>
    <property type="match status" value="1"/>
</dbReference>
<keyword evidence="4" id="KW-0804">Transcription</keyword>
<keyword evidence="7" id="KW-1185">Reference proteome</keyword>
<organism evidence="6 7">
    <name type="scientific">Pandoraea capi</name>
    <dbReference type="NCBI Taxonomy" id="2508286"/>
    <lineage>
        <taxon>Bacteria</taxon>
        <taxon>Pseudomonadati</taxon>
        <taxon>Pseudomonadota</taxon>
        <taxon>Betaproteobacteria</taxon>
        <taxon>Burkholderiales</taxon>
        <taxon>Burkholderiaceae</taxon>
        <taxon>Pandoraea</taxon>
    </lineage>
</organism>
<dbReference type="InterPro" id="IPR036388">
    <property type="entry name" value="WH-like_DNA-bd_sf"/>
</dbReference>
<dbReference type="EMBL" id="CABPRV010000014">
    <property type="protein sequence ID" value="VVE49815.1"/>
    <property type="molecule type" value="Genomic_DNA"/>
</dbReference>
<dbReference type="CDD" id="cd08476">
    <property type="entry name" value="PBP2_CrgA_like_7"/>
    <property type="match status" value="1"/>
</dbReference>
<dbReference type="SUPFAM" id="SSF53850">
    <property type="entry name" value="Periplasmic binding protein-like II"/>
    <property type="match status" value="1"/>
</dbReference>
<dbReference type="Gene3D" id="3.40.190.290">
    <property type="match status" value="1"/>
</dbReference>
<evidence type="ECO:0000256" key="2">
    <source>
        <dbReference type="ARBA" id="ARBA00023015"/>
    </source>
</evidence>
<proteinExistence type="inferred from homology"/>
<dbReference type="PRINTS" id="PR00039">
    <property type="entry name" value="HTHLYSR"/>
</dbReference>
<reference evidence="6 7" key="1">
    <citation type="submission" date="2019-08" db="EMBL/GenBank/DDBJ databases">
        <authorList>
            <person name="Peeters C."/>
        </authorList>
    </citation>
    <scope>NUCLEOTIDE SEQUENCE [LARGE SCALE GENOMIC DNA]</scope>
    <source>
        <strain evidence="6 7">LMG 20602</strain>
    </source>
</reference>
<keyword evidence="3" id="KW-0238">DNA-binding</keyword>
<feature type="domain" description="HTH lysR-type" evidence="5">
    <location>
        <begin position="1"/>
        <end position="59"/>
    </location>
</feature>
<evidence type="ECO:0000256" key="4">
    <source>
        <dbReference type="ARBA" id="ARBA00023163"/>
    </source>
</evidence>
<protein>
    <submittedName>
        <fullName evidence="6">LysR family transcriptional regulator</fullName>
    </submittedName>
</protein>
<dbReference type="InterPro" id="IPR036390">
    <property type="entry name" value="WH_DNA-bd_sf"/>
</dbReference>
<dbReference type="SUPFAM" id="SSF46785">
    <property type="entry name" value="Winged helix' DNA-binding domain"/>
    <property type="match status" value="1"/>
</dbReference>
<evidence type="ECO:0000313" key="7">
    <source>
        <dbReference type="Proteomes" id="UP000366065"/>
    </source>
</evidence>
<dbReference type="Gene3D" id="1.10.10.10">
    <property type="entry name" value="Winged helix-like DNA-binding domain superfamily/Winged helix DNA-binding domain"/>
    <property type="match status" value="1"/>
</dbReference>
<evidence type="ECO:0000256" key="3">
    <source>
        <dbReference type="ARBA" id="ARBA00023125"/>
    </source>
</evidence>
<dbReference type="InterPro" id="IPR058163">
    <property type="entry name" value="LysR-type_TF_proteobact-type"/>
</dbReference>
<dbReference type="RefSeq" id="WP_150723178.1">
    <property type="nucleotide sequence ID" value="NZ_CABPRV010000014.1"/>
</dbReference>
<dbReference type="InterPro" id="IPR000847">
    <property type="entry name" value="LysR_HTH_N"/>
</dbReference>
<dbReference type="Pfam" id="PF03466">
    <property type="entry name" value="LysR_substrate"/>
    <property type="match status" value="1"/>
</dbReference>
<comment type="similarity">
    <text evidence="1">Belongs to the LysR transcriptional regulatory family.</text>
</comment>
<evidence type="ECO:0000259" key="5">
    <source>
        <dbReference type="PROSITE" id="PS50931"/>
    </source>
</evidence>
<dbReference type="InterPro" id="IPR005119">
    <property type="entry name" value="LysR_subst-bd"/>
</dbReference>